<comment type="similarity">
    <text evidence="1 4">Belongs to the EMC2 family.</text>
</comment>
<dbReference type="PANTHER" id="PTHR12760">
    <property type="entry name" value="TETRATRICOPEPTIDE REPEAT PROTEIN"/>
    <property type="match status" value="1"/>
</dbReference>
<evidence type="ECO:0000256" key="3">
    <source>
        <dbReference type="ARBA" id="ARBA00022803"/>
    </source>
</evidence>
<keyword evidence="4" id="KW-0256">Endoplasmic reticulum</keyword>
<evidence type="ECO:0000256" key="1">
    <source>
        <dbReference type="ARBA" id="ARBA00010361"/>
    </source>
</evidence>
<keyword evidence="2" id="KW-0677">Repeat</keyword>
<feature type="domain" description="EMC2 TPR-like" evidence="5">
    <location>
        <begin position="256"/>
        <end position="363"/>
    </location>
</feature>
<dbReference type="SUPFAM" id="SSF48452">
    <property type="entry name" value="TPR-like"/>
    <property type="match status" value="1"/>
</dbReference>
<comment type="subunit">
    <text evidence="4">Component of the ER membrane protein complex (EMC).</text>
</comment>
<sequence>MDLQNKYQILAGEFAKVRGQVTVLKKAVIDEQRCHQPEKMAHSVKTFQSHIFLVDLSLPDTADQLQGKVAEILTAFQTGALTHCDLDKNYNDKLCLEYELNVSSEYLTTIDECISVAIKKWKFKEESQKFYPRPNEEWEANDSYFPRFEHLQRLTLPSGSYSTKIKQKRENGSYFPNNTYFQQQQNIENHRAHDEIVDLWTDVLAKRNLSSLGDEKWLILEQVFKSALHCSKQSIARHCLDQLEKQFKSTSRRVTTLNAMYHESIDDFKSADDIYSNLLDENETDAIVQKRQISLLKEKNQIREAISKLNTYLQLYQADQEAWSELCDLYLSEHEYVKASFCAEELLLINPHNHLNHERYASIRYSQGDYEGAPSYYFSALKINPTNIRALYGIILTSTNLATNNSSSNSRSNENNQGFTEQIQWAREQITQKYLEVIPDLIPIIESALPSLIL</sequence>
<accession>A0A815X6B3</accession>
<evidence type="ECO:0000256" key="2">
    <source>
        <dbReference type="ARBA" id="ARBA00022737"/>
    </source>
</evidence>
<reference evidence="6" key="1">
    <citation type="submission" date="2021-02" db="EMBL/GenBank/DDBJ databases">
        <authorList>
            <person name="Nowell W R."/>
        </authorList>
    </citation>
    <scope>NUCLEOTIDE SEQUENCE</scope>
</reference>
<name>A0A815X6B3_ADIRI</name>
<protein>
    <recommendedName>
        <fullName evidence="4">ER membrane protein complex subunit 2</fullName>
    </recommendedName>
</protein>
<evidence type="ECO:0000313" key="6">
    <source>
        <dbReference type="EMBL" id="CAF1550863.1"/>
    </source>
</evidence>
<evidence type="ECO:0000256" key="4">
    <source>
        <dbReference type="RuleBase" id="RU367091"/>
    </source>
</evidence>
<dbReference type="AlphaFoldDB" id="A0A815X6B3"/>
<keyword evidence="7" id="KW-1185">Reference proteome</keyword>
<dbReference type="InterPro" id="IPR011990">
    <property type="entry name" value="TPR-like_helical_dom_sf"/>
</dbReference>
<dbReference type="InterPro" id="IPR055217">
    <property type="entry name" value="TPR_EMC2"/>
</dbReference>
<proteinExistence type="inferred from homology"/>
<keyword evidence="3" id="KW-0802">TPR repeat</keyword>
<evidence type="ECO:0000259" key="5">
    <source>
        <dbReference type="Pfam" id="PF22890"/>
    </source>
</evidence>
<dbReference type="Pfam" id="PF22890">
    <property type="entry name" value="TPR_EMC2"/>
    <property type="match status" value="1"/>
</dbReference>
<gene>
    <name evidence="6" type="ORF">XAT740_LOCUS42886</name>
</gene>
<dbReference type="EMBL" id="CAJNOR010005199">
    <property type="protein sequence ID" value="CAF1550863.1"/>
    <property type="molecule type" value="Genomic_DNA"/>
</dbReference>
<evidence type="ECO:0000313" key="7">
    <source>
        <dbReference type="Proteomes" id="UP000663828"/>
    </source>
</evidence>
<keyword evidence="4" id="KW-0472">Membrane</keyword>
<comment type="caution">
    <text evidence="6">The sequence shown here is derived from an EMBL/GenBank/DDBJ whole genome shotgun (WGS) entry which is preliminary data.</text>
</comment>
<dbReference type="Proteomes" id="UP000663828">
    <property type="component" value="Unassembled WGS sequence"/>
</dbReference>
<dbReference type="Gene3D" id="1.25.40.10">
    <property type="entry name" value="Tetratricopeptide repeat domain"/>
    <property type="match status" value="1"/>
</dbReference>
<dbReference type="InterPro" id="IPR039856">
    <property type="entry name" value="EMC2-like"/>
</dbReference>
<organism evidence="6 7">
    <name type="scientific">Adineta ricciae</name>
    <name type="common">Rotifer</name>
    <dbReference type="NCBI Taxonomy" id="249248"/>
    <lineage>
        <taxon>Eukaryota</taxon>
        <taxon>Metazoa</taxon>
        <taxon>Spiralia</taxon>
        <taxon>Gnathifera</taxon>
        <taxon>Rotifera</taxon>
        <taxon>Eurotatoria</taxon>
        <taxon>Bdelloidea</taxon>
        <taxon>Adinetida</taxon>
        <taxon>Adinetidae</taxon>
        <taxon>Adineta</taxon>
    </lineage>
</organism>
<dbReference type="GO" id="GO:0072546">
    <property type="term" value="C:EMC complex"/>
    <property type="evidence" value="ECO:0007669"/>
    <property type="project" value="UniProtKB-UniRule"/>
</dbReference>
<comment type="subcellular location">
    <subcellularLocation>
        <location evidence="4">Endoplasmic reticulum membrane</location>
        <topology evidence="4">Peripheral membrane protein</topology>
        <orientation evidence="4">Cytoplasmic side</orientation>
    </subcellularLocation>
</comment>
<comment type="function">
    <text evidence="4">Part of the endoplasmic reticulum membrane protein complex (EMC) that enables the energy-independent insertion into endoplasmic reticulum membranes of newly synthesized membrane proteins.</text>
</comment>